<evidence type="ECO:0008006" key="4">
    <source>
        <dbReference type="Google" id="ProtNLM"/>
    </source>
</evidence>
<dbReference type="InterPro" id="IPR025495">
    <property type="entry name" value="DUF4386"/>
</dbReference>
<sequence length="118" mass="12934">MRRVHHRSMGSRWHQWHCWATASRSIAPIFSGAACLVSDSVIYRSTYLPRTVGVLMLLAGISYLIAAFAQQLAPEFAATINPGILLPVLVGGTTLCLWLLLKGVNRARRDARVSESSA</sequence>
<reference evidence="2 3" key="1">
    <citation type="journal article" date="2005" name="Nucleic Acids Res.">
        <title>The genome sequence of Xanthomonas oryzae pathovar oryzae KACC10331, the bacterial blight pathogen of rice.</title>
        <authorList>
            <person name="Lee B.M."/>
            <person name="Park Y.J."/>
            <person name="Park D.S."/>
            <person name="Kang H.W."/>
            <person name="Kim J.G."/>
            <person name="Song E.S."/>
            <person name="Park I.C."/>
            <person name="Yoon U.H."/>
            <person name="Hahn J.H."/>
            <person name="Koo B.S."/>
            <person name="Lee G.B."/>
            <person name="Kim H."/>
            <person name="Park H.S."/>
            <person name="Yoon K.O."/>
            <person name="Kim J.H."/>
            <person name="Jung C.H."/>
            <person name="Koh N.H."/>
            <person name="Seo J.S."/>
            <person name="Go S.J."/>
        </authorList>
    </citation>
    <scope>NUCLEOTIDE SEQUENCE [LARGE SCALE GENOMIC DNA]</scope>
    <source>
        <strain evidence="3">KACC10331 / KXO85</strain>
    </source>
</reference>
<dbReference type="EMBL" id="AE013598">
    <property type="protein sequence ID" value="AAW77119.1"/>
    <property type="molecule type" value="Genomic_DNA"/>
</dbReference>
<dbReference type="AlphaFoldDB" id="Q5GW02"/>
<dbReference type="Proteomes" id="UP000006735">
    <property type="component" value="Chromosome"/>
</dbReference>
<feature type="transmembrane region" description="Helical" evidence="1">
    <location>
        <begin position="52"/>
        <end position="72"/>
    </location>
</feature>
<organism evidence="2 3">
    <name type="scientific">Xanthomonas oryzae pv. oryzae (strain KACC10331 / KXO85)</name>
    <dbReference type="NCBI Taxonomy" id="291331"/>
    <lineage>
        <taxon>Bacteria</taxon>
        <taxon>Pseudomonadati</taxon>
        <taxon>Pseudomonadota</taxon>
        <taxon>Gammaproteobacteria</taxon>
        <taxon>Lysobacterales</taxon>
        <taxon>Lysobacteraceae</taxon>
        <taxon>Xanthomonas</taxon>
    </lineage>
</organism>
<gene>
    <name evidence="2" type="ordered locus">XOO3865</name>
</gene>
<evidence type="ECO:0000313" key="2">
    <source>
        <dbReference type="EMBL" id="AAW77119.1"/>
    </source>
</evidence>
<dbReference type="Pfam" id="PF14329">
    <property type="entry name" value="DUF4386"/>
    <property type="match status" value="1"/>
</dbReference>
<dbReference type="KEGG" id="xoo:XOO3865"/>
<keyword evidence="3" id="KW-1185">Reference proteome</keyword>
<keyword evidence="1" id="KW-0472">Membrane</keyword>
<dbReference type="HOGENOM" id="CLU_173411_0_0_6"/>
<protein>
    <recommendedName>
        <fullName evidence="4">DUF4386 family protein</fullName>
    </recommendedName>
</protein>
<dbReference type="PROSITE" id="PS51257">
    <property type="entry name" value="PROKAR_LIPOPROTEIN"/>
    <property type="match status" value="1"/>
</dbReference>
<accession>Q5GW02</accession>
<keyword evidence="1" id="KW-1133">Transmembrane helix</keyword>
<proteinExistence type="predicted"/>
<keyword evidence="1" id="KW-0812">Transmembrane</keyword>
<name>Q5GW02_XANOR</name>
<evidence type="ECO:0000313" key="3">
    <source>
        <dbReference type="Proteomes" id="UP000006735"/>
    </source>
</evidence>
<feature type="transmembrane region" description="Helical" evidence="1">
    <location>
        <begin position="84"/>
        <end position="101"/>
    </location>
</feature>
<evidence type="ECO:0000256" key="1">
    <source>
        <dbReference type="SAM" id="Phobius"/>
    </source>
</evidence>